<protein>
    <submittedName>
        <fullName evidence="1">Uncharacterized protein</fullName>
    </submittedName>
</protein>
<evidence type="ECO:0000313" key="2">
    <source>
        <dbReference type="Proteomes" id="UP000887013"/>
    </source>
</evidence>
<name>A0A8X6NZX9_NEPPI</name>
<organism evidence="1 2">
    <name type="scientific">Nephila pilipes</name>
    <name type="common">Giant wood spider</name>
    <name type="synonym">Nephila maculata</name>
    <dbReference type="NCBI Taxonomy" id="299642"/>
    <lineage>
        <taxon>Eukaryota</taxon>
        <taxon>Metazoa</taxon>
        <taxon>Ecdysozoa</taxon>
        <taxon>Arthropoda</taxon>
        <taxon>Chelicerata</taxon>
        <taxon>Arachnida</taxon>
        <taxon>Araneae</taxon>
        <taxon>Araneomorphae</taxon>
        <taxon>Entelegynae</taxon>
        <taxon>Araneoidea</taxon>
        <taxon>Nephilidae</taxon>
        <taxon>Nephila</taxon>
    </lineage>
</organism>
<dbReference type="EMBL" id="BMAW01015411">
    <property type="protein sequence ID" value="GFT43510.1"/>
    <property type="molecule type" value="Genomic_DNA"/>
</dbReference>
<accession>A0A8X6NZX9</accession>
<evidence type="ECO:0000313" key="1">
    <source>
        <dbReference type="EMBL" id="GFT43510.1"/>
    </source>
</evidence>
<keyword evidence="2" id="KW-1185">Reference proteome</keyword>
<dbReference type="AlphaFoldDB" id="A0A8X6NZX9"/>
<proteinExistence type="predicted"/>
<gene>
    <name evidence="1" type="ORF">NPIL_567061</name>
</gene>
<comment type="caution">
    <text evidence="1">The sequence shown here is derived from an EMBL/GenBank/DDBJ whole genome shotgun (WGS) entry which is preliminary data.</text>
</comment>
<dbReference type="Proteomes" id="UP000887013">
    <property type="component" value="Unassembled WGS sequence"/>
</dbReference>
<reference evidence="1" key="1">
    <citation type="submission" date="2020-08" db="EMBL/GenBank/DDBJ databases">
        <title>Multicomponent nature underlies the extraordinary mechanical properties of spider dragline silk.</title>
        <authorList>
            <person name="Kono N."/>
            <person name="Nakamura H."/>
            <person name="Mori M."/>
            <person name="Yoshida Y."/>
            <person name="Ohtoshi R."/>
            <person name="Malay A.D."/>
            <person name="Moran D.A.P."/>
            <person name="Tomita M."/>
            <person name="Numata K."/>
            <person name="Arakawa K."/>
        </authorList>
    </citation>
    <scope>NUCLEOTIDE SEQUENCE</scope>
</reference>
<sequence length="130" mass="15054">MRTQLTDGLSLQGTRGPDWYAREEPYIILGGSCAVFGRFLMDSMESKMSAYIDFYRERKNVELRLVAPVIVITNFEDASRTTVAKVMYTFKRKRPLTSTTENESEVQLKENAPERPQNSTCISIFLYHWN</sequence>